<feature type="region of interest" description="Disordered" evidence="1">
    <location>
        <begin position="223"/>
        <end position="246"/>
    </location>
</feature>
<organism evidence="2 3">
    <name type="scientific">[Candida] anglica</name>
    <dbReference type="NCBI Taxonomy" id="148631"/>
    <lineage>
        <taxon>Eukaryota</taxon>
        <taxon>Fungi</taxon>
        <taxon>Dikarya</taxon>
        <taxon>Ascomycota</taxon>
        <taxon>Saccharomycotina</taxon>
        <taxon>Pichiomycetes</taxon>
        <taxon>Debaryomycetaceae</taxon>
        <taxon>Kurtzmaniella</taxon>
    </lineage>
</organism>
<dbReference type="Proteomes" id="UP001497600">
    <property type="component" value="Chromosome D"/>
</dbReference>
<evidence type="ECO:0000256" key="1">
    <source>
        <dbReference type="SAM" id="MobiDB-lite"/>
    </source>
</evidence>
<keyword evidence="3" id="KW-1185">Reference proteome</keyword>
<evidence type="ECO:0000313" key="2">
    <source>
        <dbReference type="EMBL" id="CAK7905104.1"/>
    </source>
</evidence>
<proteinExistence type="predicted"/>
<dbReference type="EMBL" id="OZ004256">
    <property type="protein sequence ID" value="CAK7905104.1"/>
    <property type="molecule type" value="Genomic_DNA"/>
</dbReference>
<gene>
    <name evidence="2" type="ORF">CAAN4_D12552</name>
</gene>
<dbReference type="InterPro" id="IPR012470">
    <property type="entry name" value="Pup1-like"/>
</dbReference>
<reference evidence="2 3" key="1">
    <citation type="submission" date="2024-01" db="EMBL/GenBank/DDBJ databases">
        <authorList>
            <consortium name="Genoscope - CEA"/>
            <person name="William W."/>
        </authorList>
    </citation>
    <scope>NUCLEOTIDE SEQUENCE [LARGE SCALE GENOMIC DNA]</scope>
    <source>
        <strain evidence="2 3">29B2s-10</strain>
    </source>
</reference>
<dbReference type="Pfam" id="PF07954">
    <property type="entry name" value="DUF1689"/>
    <property type="match status" value="1"/>
</dbReference>
<evidence type="ECO:0000313" key="3">
    <source>
        <dbReference type="Proteomes" id="UP001497600"/>
    </source>
</evidence>
<sequence>MSSYTENTEQPQDKQQQLINPLQKKLTPDQFQASVNFYEADHALNNAERESIADDLQAVVTSSSVAGYGLGMAAFGSPTIYRKLTHKPSLVAGVKNVGIIHKPMVSFMMGLAAMIVAHQSVAKWKFNSQIQQLEGNSEKTRQLNVWKTMDYHQAGLFFLYYKQSCRDSSYIIKDPRTYSEHEVQFHPSVGERDHFTSAIGIGAAAGSSWDQIRKANGIDAHLKSEKDVEHDSNGSAWDKIRKEGKD</sequence>
<protein>
    <submittedName>
        <fullName evidence="2">Uncharacterized protein</fullName>
    </submittedName>
</protein>
<name>A0ABP0EE87_9ASCO</name>
<accession>A0ABP0EE87</accession>